<dbReference type="Gene3D" id="1.25.10.10">
    <property type="entry name" value="Leucine-rich Repeat Variant"/>
    <property type="match status" value="1"/>
</dbReference>
<name>L5L4F8_PTEAL</name>
<dbReference type="GO" id="GO:0016192">
    <property type="term" value="P:vesicle-mediated transport"/>
    <property type="evidence" value="ECO:0007669"/>
    <property type="project" value="InterPro"/>
</dbReference>
<comment type="subcellular location">
    <subcellularLocation>
        <location evidence="1">Endomembrane system</location>
    </subcellularLocation>
</comment>
<sequence length="152" mass="17103">MAVNSFVKDCDGLSPLIWGLTVRTMGRIEVYKITEYLSEPLCKYLKDKYSYAWKTAEVYVAKLHDINAQMVKDQGFLDSLQDIIADSNPVVVGNAIAALSEISESHPDSNFRDLNPQNNNKLPTALNECTEWGQIFILDCLFKNNPKNDQGV</sequence>
<feature type="domain" description="Condensin complex subunit 1 C-terminal" evidence="5">
    <location>
        <begin position="17"/>
        <end position="150"/>
    </location>
</feature>
<dbReference type="AlphaFoldDB" id="L5L4F8"/>
<dbReference type="STRING" id="9402.L5L4F8"/>
<dbReference type="EMBL" id="KB030375">
    <property type="protein sequence ID" value="ELK17903.1"/>
    <property type="molecule type" value="Genomic_DNA"/>
</dbReference>
<dbReference type="Pfam" id="PF12717">
    <property type="entry name" value="Cnd1"/>
    <property type="match status" value="1"/>
</dbReference>
<protein>
    <submittedName>
        <fullName evidence="6">AP-1 complex subunit beta-1</fullName>
    </submittedName>
</protein>
<dbReference type="SUPFAM" id="SSF48371">
    <property type="entry name" value="ARM repeat"/>
    <property type="match status" value="1"/>
</dbReference>
<organism evidence="6 7">
    <name type="scientific">Pteropus alecto</name>
    <name type="common">Black flying fox</name>
    <dbReference type="NCBI Taxonomy" id="9402"/>
    <lineage>
        <taxon>Eukaryota</taxon>
        <taxon>Metazoa</taxon>
        <taxon>Chordata</taxon>
        <taxon>Craniata</taxon>
        <taxon>Vertebrata</taxon>
        <taxon>Euteleostomi</taxon>
        <taxon>Mammalia</taxon>
        <taxon>Eutheria</taxon>
        <taxon>Laurasiatheria</taxon>
        <taxon>Chiroptera</taxon>
        <taxon>Yinpterochiroptera</taxon>
        <taxon>Pteropodoidea</taxon>
        <taxon>Pteropodidae</taxon>
        <taxon>Pteropodinae</taxon>
        <taxon>Pteropus</taxon>
    </lineage>
</organism>
<evidence type="ECO:0000256" key="2">
    <source>
        <dbReference type="ARBA" id="ARBA00022448"/>
    </source>
</evidence>
<keyword evidence="2" id="KW-0813">Transport</keyword>
<evidence type="ECO:0000313" key="7">
    <source>
        <dbReference type="Proteomes" id="UP000010552"/>
    </source>
</evidence>
<evidence type="ECO:0000256" key="1">
    <source>
        <dbReference type="ARBA" id="ARBA00004308"/>
    </source>
</evidence>
<keyword evidence="4" id="KW-0472">Membrane</keyword>
<proteinExistence type="predicted"/>
<dbReference type="PANTHER" id="PTHR11134">
    <property type="entry name" value="ADAPTOR COMPLEX SUBUNIT BETA FAMILY MEMBER"/>
    <property type="match status" value="1"/>
</dbReference>
<dbReference type="InterPro" id="IPR026739">
    <property type="entry name" value="AP_beta"/>
</dbReference>
<evidence type="ECO:0000313" key="6">
    <source>
        <dbReference type="EMBL" id="ELK17903.1"/>
    </source>
</evidence>
<keyword evidence="3" id="KW-0653">Protein transport</keyword>
<reference evidence="7" key="1">
    <citation type="journal article" date="2013" name="Science">
        <title>Comparative analysis of bat genomes provides insight into the evolution of flight and immunity.</title>
        <authorList>
            <person name="Zhang G."/>
            <person name="Cowled C."/>
            <person name="Shi Z."/>
            <person name="Huang Z."/>
            <person name="Bishop-Lilly K.A."/>
            <person name="Fang X."/>
            <person name="Wynne J.W."/>
            <person name="Xiong Z."/>
            <person name="Baker M.L."/>
            <person name="Zhao W."/>
            <person name="Tachedjian M."/>
            <person name="Zhu Y."/>
            <person name="Zhou P."/>
            <person name="Jiang X."/>
            <person name="Ng J."/>
            <person name="Yang L."/>
            <person name="Wu L."/>
            <person name="Xiao J."/>
            <person name="Feng Y."/>
            <person name="Chen Y."/>
            <person name="Sun X."/>
            <person name="Zhang Y."/>
            <person name="Marsh G.A."/>
            <person name="Crameri G."/>
            <person name="Broder C.C."/>
            <person name="Frey K.G."/>
            <person name="Wang L.F."/>
            <person name="Wang J."/>
        </authorList>
    </citation>
    <scope>NUCLEOTIDE SEQUENCE [LARGE SCALE GENOMIC DNA]</scope>
</reference>
<gene>
    <name evidence="6" type="ORF">PAL_GLEAN10001624</name>
</gene>
<dbReference type="InterPro" id="IPR011989">
    <property type="entry name" value="ARM-like"/>
</dbReference>
<dbReference type="InParanoid" id="L5L4F8"/>
<dbReference type="GO" id="GO:0012505">
    <property type="term" value="C:endomembrane system"/>
    <property type="evidence" value="ECO:0007669"/>
    <property type="project" value="UniProtKB-SubCell"/>
</dbReference>
<evidence type="ECO:0000256" key="4">
    <source>
        <dbReference type="ARBA" id="ARBA00023136"/>
    </source>
</evidence>
<dbReference type="Proteomes" id="UP000010552">
    <property type="component" value="Unassembled WGS sequence"/>
</dbReference>
<accession>L5L4F8</accession>
<evidence type="ECO:0000256" key="3">
    <source>
        <dbReference type="ARBA" id="ARBA00022927"/>
    </source>
</evidence>
<keyword evidence="7" id="KW-1185">Reference proteome</keyword>
<evidence type="ECO:0000259" key="5">
    <source>
        <dbReference type="Pfam" id="PF12717"/>
    </source>
</evidence>
<dbReference type="InterPro" id="IPR016024">
    <property type="entry name" value="ARM-type_fold"/>
</dbReference>
<dbReference type="GO" id="GO:0015031">
    <property type="term" value="P:protein transport"/>
    <property type="evidence" value="ECO:0007669"/>
    <property type="project" value="UniProtKB-KW"/>
</dbReference>
<dbReference type="InterPro" id="IPR032682">
    <property type="entry name" value="Cnd1_C"/>
</dbReference>